<dbReference type="EMBL" id="CZBU01000001">
    <property type="protein sequence ID" value="CUQ75589.1"/>
    <property type="molecule type" value="Genomic_DNA"/>
</dbReference>
<dbReference type="EMBL" id="WKRD01000003">
    <property type="protein sequence ID" value="MSC56656.1"/>
    <property type="molecule type" value="Genomic_DNA"/>
</dbReference>
<dbReference type="Proteomes" id="UP000481964">
    <property type="component" value="Unassembled WGS sequence"/>
</dbReference>
<name>A0A174YSA5_9FIRM</name>
<evidence type="ECO:0000313" key="4">
    <source>
        <dbReference type="Proteomes" id="UP000481964"/>
    </source>
</evidence>
<accession>A0A174YSA5</accession>
<dbReference type="AlphaFoldDB" id="A0A174YSA5"/>
<evidence type="ECO:0000313" key="1">
    <source>
        <dbReference type="EMBL" id="CUQ75589.1"/>
    </source>
</evidence>
<organism evidence="1 3">
    <name type="scientific">Lachnospira eligens</name>
    <dbReference type="NCBI Taxonomy" id="39485"/>
    <lineage>
        <taxon>Bacteria</taxon>
        <taxon>Bacillati</taxon>
        <taxon>Bacillota</taxon>
        <taxon>Clostridia</taxon>
        <taxon>Lachnospirales</taxon>
        <taxon>Lachnospiraceae</taxon>
        <taxon>Lachnospira</taxon>
    </lineage>
</organism>
<protein>
    <submittedName>
        <fullName evidence="1">Uncharacterized protein</fullName>
    </submittedName>
</protein>
<sequence length="57" mass="6628">MNIVDKCEKEADITLSDIEKMNMYDIKAAHIKEDKQKIIEIEGKFSVIDTLKDLLKM</sequence>
<reference evidence="2 4" key="2">
    <citation type="journal article" date="2019" name="Nat. Med.">
        <title>A library of human gut bacterial isolates paired with longitudinal multiomics data enables mechanistic microbiome research.</title>
        <authorList>
            <person name="Poyet M."/>
            <person name="Groussin M."/>
            <person name="Gibbons S.M."/>
            <person name="Avila-Pacheco J."/>
            <person name="Jiang X."/>
            <person name="Kearney S.M."/>
            <person name="Perrotta A.R."/>
            <person name="Berdy B."/>
            <person name="Zhao S."/>
            <person name="Lieberman T.D."/>
            <person name="Swanson P.K."/>
            <person name="Smith M."/>
            <person name="Roesemann S."/>
            <person name="Alexander J.E."/>
            <person name="Rich S.A."/>
            <person name="Livny J."/>
            <person name="Vlamakis H."/>
            <person name="Clish C."/>
            <person name="Bullock K."/>
            <person name="Deik A."/>
            <person name="Scott J."/>
            <person name="Pierce K.A."/>
            <person name="Xavier R.J."/>
            <person name="Alm E.J."/>
        </authorList>
    </citation>
    <scope>NUCLEOTIDE SEQUENCE [LARGE SCALE GENOMIC DNA]</scope>
    <source>
        <strain evidence="2 4">BIOML-A1</strain>
    </source>
</reference>
<dbReference type="RefSeq" id="WP_154300504.1">
    <property type="nucleotide sequence ID" value="NZ_CZBU01000001.1"/>
</dbReference>
<reference evidence="1 3" key="1">
    <citation type="submission" date="2015-09" db="EMBL/GenBank/DDBJ databases">
        <authorList>
            <consortium name="Pathogen Informatics"/>
        </authorList>
    </citation>
    <scope>NUCLEOTIDE SEQUENCE [LARGE SCALE GENOMIC DNA]</scope>
    <source>
        <strain evidence="1 3">2789STDY5834875</strain>
    </source>
</reference>
<proteinExistence type="predicted"/>
<gene>
    <name evidence="1" type="ORF">ERS852490_00599</name>
    <name evidence="2" type="ORF">GKE48_04195</name>
</gene>
<evidence type="ECO:0000313" key="2">
    <source>
        <dbReference type="EMBL" id="MSC56656.1"/>
    </source>
</evidence>
<evidence type="ECO:0000313" key="3">
    <source>
        <dbReference type="Proteomes" id="UP000095621"/>
    </source>
</evidence>
<dbReference type="Proteomes" id="UP000095621">
    <property type="component" value="Unassembled WGS sequence"/>
</dbReference>